<dbReference type="GO" id="GO:0003677">
    <property type="term" value="F:DNA binding"/>
    <property type="evidence" value="ECO:0007669"/>
    <property type="project" value="InterPro"/>
</dbReference>
<dbReference type="OrthoDB" id="1150409at2"/>
<comment type="caution">
    <text evidence="2">The sequence shown here is derived from an EMBL/GenBank/DDBJ whole genome shotgun (WGS) entry which is preliminary data.</text>
</comment>
<dbReference type="InterPro" id="IPR001387">
    <property type="entry name" value="Cro/C1-type_HTH"/>
</dbReference>
<dbReference type="InterPro" id="IPR053163">
    <property type="entry name" value="HTH-type_regulator_Rgg"/>
</dbReference>
<feature type="domain" description="HTH cro/C1-type" evidence="1">
    <location>
        <begin position="8"/>
        <end position="61"/>
    </location>
</feature>
<organism evidence="2 3">
    <name type="scientific">Enterococcus rivorum</name>
    <dbReference type="NCBI Taxonomy" id="762845"/>
    <lineage>
        <taxon>Bacteria</taxon>
        <taxon>Bacillati</taxon>
        <taxon>Bacillota</taxon>
        <taxon>Bacilli</taxon>
        <taxon>Lactobacillales</taxon>
        <taxon>Enterococcaceae</taxon>
        <taxon>Enterococcus</taxon>
    </lineage>
</organism>
<dbReference type="AlphaFoldDB" id="A0A1E5KWY6"/>
<sequence>MEVLGKKIRERRKEKKLSQIELAAGICTQATVSKIECKNRCESLDVFSSICAKLGLSVFECLEETYEQEIISLLDHVENLSEVVKHKEAYEIFSKYEVDVEKLNPFIQTKYFYYKGSTSLLGASLFEEALVYLEQGIIIKNEPTIYNILSMNAIGIHYELQEKFDKARGYNERAYKMIREISERELPLVACKLFFNLAKFYSSLKDYKRSIQLCNQGINLCKSKNSITLLDNLLYEKAYNEYFLTGETEGYRIAYYFTKFVNHEYMMNCIKKDMKDYQIKL</sequence>
<evidence type="ECO:0000259" key="1">
    <source>
        <dbReference type="PROSITE" id="PS50943"/>
    </source>
</evidence>
<dbReference type="SUPFAM" id="SSF48452">
    <property type="entry name" value="TPR-like"/>
    <property type="match status" value="1"/>
</dbReference>
<gene>
    <name evidence="2" type="ORF">BCR26_13990</name>
</gene>
<dbReference type="SMART" id="SM00530">
    <property type="entry name" value="HTH_XRE"/>
    <property type="match status" value="1"/>
</dbReference>
<name>A0A1E5KWY6_9ENTE</name>
<dbReference type="InterPro" id="IPR011990">
    <property type="entry name" value="TPR-like_helical_dom_sf"/>
</dbReference>
<protein>
    <recommendedName>
        <fullName evidence="1">HTH cro/C1-type domain-containing protein</fullName>
    </recommendedName>
</protein>
<dbReference type="Proteomes" id="UP000095256">
    <property type="component" value="Unassembled WGS sequence"/>
</dbReference>
<dbReference type="EMBL" id="MIEK01000026">
    <property type="protein sequence ID" value="OEH82179.1"/>
    <property type="molecule type" value="Genomic_DNA"/>
</dbReference>
<dbReference type="SUPFAM" id="SSF47413">
    <property type="entry name" value="lambda repressor-like DNA-binding domains"/>
    <property type="match status" value="1"/>
</dbReference>
<proteinExistence type="predicted"/>
<dbReference type="Pfam" id="PF01381">
    <property type="entry name" value="HTH_3"/>
    <property type="match status" value="1"/>
</dbReference>
<dbReference type="InterPro" id="IPR010982">
    <property type="entry name" value="Lambda_DNA-bd_dom_sf"/>
</dbReference>
<accession>A0A1E5KWY6</accession>
<dbReference type="Pfam" id="PF18768">
    <property type="entry name" value="RNPP_C"/>
    <property type="match status" value="1"/>
</dbReference>
<dbReference type="PANTHER" id="PTHR37038:SF14">
    <property type="entry name" value="TRANSCRIPTIONAL ACTIVATOR"/>
    <property type="match status" value="1"/>
</dbReference>
<dbReference type="STRING" id="762845.BCR26_13990"/>
<evidence type="ECO:0000313" key="2">
    <source>
        <dbReference type="EMBL" id="OEH82179.1"/>
    </source>
</evidence>
<keyword evidence="3" id="KW-1185">Reference proteome</keyword>
<dbReference type="PANTHER" id="PTHR37038">
    <property type="entry name" value="TRANSCRIPTIONAL REGULATOR-RELATED"/>
    <property type="match status" value="1"/>
</dbReference>
<dbReference type="InterPro" id="IPR041315">
    <property type="entry name" value="PlcR_TPR"/>
</dbReference>
<dbReference type="PROSITE" id="PS50943">
    <property type="entry name" value="HTH_CROC1"/>
    <property type="match status" value="1"/>
</dbReference>
<reference evidence="2 3" key="1">
    <citation type="submission" date="2016-09" db="EMBL/GenBank/DDBJ databases">
        <authorList>
            <person name="Capua I."/>
            <person name="De Benedictis P."/>
            <person name="Joannis T."/>
            <person name="Lombin L.H."/>
            <person name="Cattoli G."/>
        </authorList>
    </citation>
    <scope>NUCLEOTIDE SEQUENCE [LARGE SCALE GENOMIC DNA]</scope>
    <source>
        <strain evidence="2 3">LMG 25899</strain>
    </source>
</reference>
<dbReference type="RefSeq" id="WP_069698830.1">
    <property type="nucleotide sequence ID" value="NZ_JAGGMA010000014.1"/>
</dbReference>
<evidence type="ECO:0000313" key="3">
    <source>
        <dbReference type="Proteomes" id="UP000095256"/>
    </source>
</evidence>
<dbReference type="CDD" id="cd00093">
    <property type="entry name" value="HTH_XRE"/>
    <property type="match status" value="1"/>
</dbReference>
<dbReference type="Gene3D" id="1.25.40.10">
    <property type="entry name" value="Tetratricopeptide repeat domain"/>
    <property type="match status" value="1"/>
</dbReference>